<evidence type="ECO:0000313" key="2">
    <source>
        <dbReference type="EMBL" id="SHG55486.1"/>
    </source>
</evidence>
<dbReference type="InterPro" id="IPR010496">
    <property type="entry name" value="AL/BT2_dom"/>
</dbReference>
<accession>A0A1M5KRZ4</accession>
<organism evidence="2 3">
    <name type="scientific">Fodinibius roseus</name>
    <dbReference type="NCBI Taxonomy" id="1194090"/>
    <lineage>
        <taxon>Bacteria</taxon>
        <taxon>Pseudomonadati</taxon>
        <taxon>Balneolota</taxon>
        <taxon>Balneolia</taxon>
        <taxon>Balneolales</taxon>
        <taxon>Balneolaceae</taxon>
        <taxon>Fodinibius</taxon>
    </lineage>
</organism>
<feature type="domain" description="3-keto-alpha-glucoside-1,2-lyase/3-keto-2-hydroxy-glucal hydratase" evidence="1">
    <location>
        <begin position="38"/>
        <end position="99"/>
    </location>
</feature>
<name>A0A1M5KRZ4_9BACT</name>
<feature type="non-terminal residue" evidence="2">
    <location>
        <position position="99"/>
    </location>
</feature>
<dbReference type="AlphaFoldDB" id="A0A1M5KRZ4"/>
<keyword evidence="3" id="KW-1185">Reference proteome</keyword>
<evidence type="ECO:0000313" key="3">
    <source>
        <dbReference type="Proteomes" id="UP000184041"/>
    </source>
</evidence>
<proteinExistence type="predicted"/>
<evidence type="ECO:0000259" key="1">
    <source>
        <dbReference type="Pfam" id="PF06439"/>
    </source>
</evidence>
<reference evidence="2 3" key="1">
    <citation type="submission" date="2016-11" db="EMBL/GenBank/DDBJ databases">
        <authorList>
            <person name="Jaros S."/>
            <person name="Januszkiewicz K."/>
            <person name="Wedrychowicz H."/>
        </authorList>
    </citation>
    <scope>NUCLEOTIDE SEQUENCE [LARGE SCALE GENOMIC DNA]</scope>
    <source>
        <strain evidence="2 3">DSM 21986</strain>
    </source>
</reference>
<dbReference type="Proteomes" id="UP000184041">
    <property type="component" value="Unassembled WGS sequence"/>
</dbReference>
<gene>
    <name evidence="2" type="ORF">SAMN05443144_1341</name>
</gene>
<dbReference type="Gene3D" id="2.60.120.560">
    <property type="entry name" value="Exo-inulinase, domain 1"/>
    <property type="match status" value="1"/>
</dbReference>
<dbReference type="Pfam" id="PF06439">
    <property type="entry name" value="3keto-disac_hyd"/>
    <property type="match status" value="1"/>
</dbReference>
<dbReference type="GO" id="GO:0016787">
    <property type="term" value="F:hydrolase activity"/>
    <property type="evidence" value="ECO:0007669"/>
    <property type="project" value="InterPro"/>
</dbReference>
<protein>
    <recommendedName>
        <fullName evidence="1">3-keto-alpha-glucoside-1,2-lyase/3-keto-2-hydroxy-glucal hydratase domain-containing protein</fullName>
    </recommendedName>
</protein>
<dbReference type="OrthoDB" id="929868at2"/>
<sequence>MKDDSTTVTRQQFFATLIPGGSPGGVPEKAVAGSEQDEFVSLFDGQTLEGWHTNTGEIGHGTGGRWTVEQGVITGQQDPPGSGNGGILMTDQAYGDFEL</sequence>
<dbReference type="RefSeq" id="WP_139240393.1">
    <property type="nucleotide sequence ID" value="NZ_FQUS01000034.1"/>
</dbReference>
<dbReference type="EMBL" id="FQUS01000034">
    <property type="protein sequence ID" value="SHG55486.1"/>
    <property type="molecule type" value="Genomic_DNA"/>
</dbReference>